<dbReference type="CDD" id="cd03809">
    <property type="entry name" value="GT4_MtfB-like"/>
    <property type="match status" value="1"/>
</dbReference>
<protein>
    <submittedName>
        <fullName evidence="4">Glycosyltransferase family 1 protein</fullName>
    </submittedName>
</protein>
<sequence length="383" mass="43407">MRIAIDYKSALPERVGIGRYTHNLVKSLSQLDHVNEYLLFCFFLKDYDKKLSGAPIPSAANFGLMSAPIPVRITRFCANRFHIPIEGLIGRHDVVHFPEPYPFRAHRAKIVVTVHDIAFERFPDLFTKEILNLYQKQMKMVTARADALITVSQTTKDDLIKIYGLDEDRIYVVQHGVEESFKSVKGSATLTEMRQKYNLPEEFVLHVGTIEPRKNQVRLIQAFQLMSERLPNGPSLVICGKKGWMCDEVFDTARRSRLRGKILFTGYVGDHDLPYLYKLARAVAYPSLYEGFGLPVIEAMACGRPVLTSNRAAMAEVACDAALLVNPEDVEEIADGLYNLISDRELRKRLVVSGLRRASSFTWERAAKSTLAVYEKTVKGEVF</sequence>
<dbReference type="EMBL" id="SOIP01000043">
    <property type="protein sequence ID" value="TET83266.1"/>
    <property type="molecule type" value="Genomic_DNA"/>
</dbReference>
<evidence type="ECO:0000259" key="2">
    <source>
        <dbReference type="Pfam" id="PF00534"/>
    </source>
</evidence>
<dbReference type="Pfam" id="PF13439">
    <property type="entry name" value="Glyco_transf_4"/>
    <property type="match status" value="1"/>
</dbReference>
<dbReference type="InterPro" id="IPR028098">
    <property type="entry name" value="Glyco_trans_4-like_N"/>
</dbReference>
<proteinExistence type="predicted"/>
<evidence type="ECO:0000259" key="3">
    <source>
        <dbReference type="Pfam" id="PF13439"/>
    </source>
</evidence>
<dbReference type="SUPFAM" id="SSF53756">
    <property type="entry name" value="UDP-Glycosyltransferase/glycogen phosphorylase"/>
    <property type="match status" value="1"/>
</dbReference>
<reference evidence="4 5" key="1">
    <citation type="submission" date="2019-03" db="EMBL/GenBank/DDBJ databases">
        <title>Metabolic potential of uncultured bacteria and archaea associated with petroleum seepage in deep-sea sediments.</title>
        <authorList>
            <person name="Dong X."/>
            <person name="Hubert C."/>
        </authorList>
    </citation>
    <scope>NUCLEOTIDE SEQUENCE [LARGE SCALE GENOMIC DNA]</scope>
    <source>
        <strain evidence="4">E29_bin36</strain>
    </source>
</reference>
<keyword evidence="1 4" id="KW-0808">Transferase</keyword>
<dbReference type="GO" id="GO:0009103">
    <property type="term" value="P:lipopolysaccharide biosynthetic process"/>
    <property type="evidence" value="ECO:0007669"/>
    <property type="project" value="TreeGrafter"/>
</dbReference>
<evidence type="ECO:0000313" key="5">
    <source>
        <dbReference type="Proteomes" id="UP000315534"/>
    </source>
</evidence>
<dbReference type="GO" id="GO:0016757">
    <property type="term" value="F:glycosyltransferase activity"/>
    <property type="evidence" value="ECO:0007669"/>
    <property type="project" value="InterPro"/>
</dbReference>
<organism evidence="4 5">
    <name type="scientific">candidate division TA06 bacterium</name>
    <dbReference type="NCBI Taxonomy" id="2250710"/>
    <lineage>
        <taxon>Bacteria</taxon>
        <taxon>Bacteria division TA06</taxon>
    </lineage>
</organism>
<evidence type="ECO:0000256" key="1">
    <source>
        <dbReference type="ARBA" id="ARBA00022679"/>
    </source>
</evidence>
<comment type="caution">
    <text evidence="4">The sequence shown here is derived from an EMBL/GenBank/DDBJ whole genome shotgun (WGS) entry which is preliminary data.</text>
</comment>
<evidence type="ECO:0000313" key="4">
    <source>
        <dbReference type="EMBL" id="TET83266.1"/>
    </source>
</evidence>
<dbReference type="FunFam" id="3.40.50.2000:FF:000119">
    <property type="entry name" value="Glycosyl transferase group 1"/>
    <property type="match status" value="1"/>
</dbReference>
<dbReference type="InterPro" id="IPR001296">
    <property type="entry name" value="Glyco_trans_1"/>
</dbReference>
<dbReference type="PANTHER" id="PTHR46401:SF2">
    <property type="entry name" value="GLYCOSYLTRANSFERASE WBBK-RELATED"/>
    <property type="match status" value="1"/>
</dbReference>
<dbReference type="PANTHER" id="PTHR46401">
    <property type="entry name" value="GLYCOSYLTRANSFERASE WBBK-RELATED"/>
    <property type="match status" value="1"/>
</dbReference>
<dbReference type="AlphaFoldDB" id="A0A523XVF3"/>
<dbReference type="Proteomes" id="UP000315534">
    <property type="component" value="Unassembled WGS sequence"/>
</dbReference>
<dbReference type="Gene3D" id="3.40.50.2000">
    <property type="entry name" value="Glycogen Phosphorylase B"/>
    <property type="match status" value="2"/>
</dbReference>
<dbReference type="Pfam" id="PF00534">
    <property type="entry name" value="Glycos_transf_1"/>
    <property type="match status" value="1"/>
</dbReference>
<feature type="domain" description="Glycosyl transferase family 1" evidence="2">
    <location>
        <begin position="193"/>
        <end position="351"/>
    </location>
</feature>
<name>A0A523XVF3_UNCT6</name>
<gene>
    <name evidence="4" type="ORF">E3J38_00750</name>
</gene>
<accession>A0A523XVF3</accession>
<feature type="domain" description="Glycosyltransferase subfamily 4-like N-terminal" evidence="3">
    <location>
        <begin position="16"/>
        <end position="179"/>
    </location>
</feature>